<protein>
    <submittedName>
        <fullName evidence="1">Uncharacterized protein</fullName>
    </submittedName>
</protein>
<dbReference type="EMBL" id="BAABGA010000067">
    <property type="protein sequence ID" value="GAA4464152.1"/>
    <property type="molecule type" value="Genomic_DNA"/>
</dbReference>
<keyword evidence="2" id="KW-1185">Reference proteome</keyword>
<gene>
    <name evidence="1" type="ORF">GCM10023156_50350</name>
</gene>
<sequence>MDPEETFNAMMEAQAFGMQDEAAEHARNLQEWLGKEGFTPSFRIAVGSRSGFTISGPLARAFCEVACQFVLDDPQCDASFELE</sequence>
<evidence type="ECO:0000313" key="1">
    <source>
        <dbReference type="EMBL" id="GAA4464152.1"/>
    </source>
</evidence>
<dbReference type="Proteomes" id="UP001500840">
    <property type="component" value="Unassembled WGS sequence"/>
</dbReference>
<dbReference type="RefSeq" id="WP_345326588.1">
    <property type="nucleotide sequence ID" value="NZ_BAABGA010000067.1"/>
</dbReference>
<comment type="caution">
    <text evidence="1">The sequence shown here is derived from an EMBL/GenBank/DDBJ whole genome shotgun (WGS) entry which is preliminary data.</text>
</comment>
<name>A0ABP8NCJ9_9BACT</name>
<organism evidence="1 2">
    <name type="scientific">Novipirellula rosea</name>
    <dbReference type="NCBI Taxonomy" id="1031540"/>
    <lineage>
        <taxon>Bacteria</taxon>
        <taxon>Pseudomonadati</taxon>
        <taxon>Planctomycetota</taxon>
        <taxon>Planctomycetia</taxon>
        <taxon>Pirellulales</taxon>
        <taxon>Pirellulaceae</taxon>
        <taxon>Novipirellula</taxon>
    </lineage>
</organism>
<accession>A0ABP8NCJ9</accession>
<reference evidence="2" key="1">
    <citation type="journal article" date="2019" name="Int. J. Syst. Evol. Microbiol.">
        <title>The Global Catalogue of Microorganisms (GCM) 10K type strain sequencing project: providing services to taxonomists for standard genome sequencing and annotation.</title>
        <authorList>
            <consortium name="The Broad Institute Genomics Platform"/>
            <consortium name="The Broad Institute Genome Sequencing Center for Infectious Disease"/>
            <person name="Wu L."/>
            <person name="Ma J."/>
        </authorList>
    </citation>
    <scope>NUCLEOTIDE SEQUENCE [LARGE SCALE GENOMIC DNA]</scope>
    <source>
        <strain evidence="2">JCM 17759</strain>
    </source>
</reference>
<evidence type="ECO:0000313" key="2">
    <source>
        <dbReference type="Proteomes" id="UP001500840"/>
    </source>
</evidence>
<proteinExistence type="predicted"/>